<reference evidence="1" key="2">
    <citation type="submission" date="2025-03" db="EMBL/GenBank/DDBJ databases">
        <authorList>
            <consortium name="ELIXIR-Norway"/>
            <consortium name="Elixir Norway"/>
        </authorList>
    </citation>
    <scope>NUCLEOTIDE SEQUENCE</scope>
</reference>
<accession>A0AC59Z786</accession>
<gene>
    <name evidence="1" type="ORF">MRATA1EN22A_LOCUS14889</name>
</gene>
<protein>
    <submittedName>
        <fullName evidence="1">Uncharacterized protein</fullName>
    </submittedName>
</protein>
<sequence>MQMKPSLYLRDSTRRTPSLGGSSQMRGTASTHQRRGGQTLEWLVEGTEEGVLIGDPGNKATSTLGTVSLLLSVGGPDEGGGVERVAHGPGKTGGIFIFVHLCLERYLACKQCLYYYTYDIGI</sequence>
<dbReference type="EMBL" id="OX596109">
    <property type="protein sequence ID" value="CAN0283031.1"/>
    <property type="molecule type" value="Genomic_DNA"/>
</dbReference>
<evidence type="ECO:0000313" key="2">
    <source>
        <dbReference type="Proteomes" id="UP001162501"/>
    </source>
</evidence>
<evidence type="ECO:0000313" key="1">
    <source>
        <dbReference type="EMBL" id="CAN0283031.1"/>
    </source>
</evidence>
<organism evidence="1 2">
    <name type="scientific">Rangifer tarandus platyrhynchus</name>
    <name type="common">Svalbard reindeer</name>
    <dbReference type="NCBI Taxonomy" id="3082113"/>
    <lineage>
        <taxon>Eukaryota</taxon>
        <taxon>Metazoa</taxon>
        <taxon>Chordata</taxon>
        <taxon>Craniata</taxon>
        <taxon>Vertebrata</taxon>
        <taxon>Euteleostomi</taxon>
        <taxon>Mammalia</taxon>
        <taxon>Eutheria</taxon>
        <taxon>Laurasiatheria</taxon>
        <taxon>Artiodactyla</taxon>
        <taxon>Ruminantia</taxon>
        <taxon>Pecora</taxon>
        <taxon>Cervidae</taxon>
        <taxon>Odocoileinae</taxon>
        <taxon>Rangifer</taxon>
    </lineage>
</organism>
<name>A0AC59Z786_RANTA</name>
<reference evidence="1" key="1">
    <citation type="submission" date="2023-05" db="EMBL/GenBank/DDBJ databases">
        <authorList>
            <consortium name="ELIXIR-Norway"/>
        </authorList>
    </citation>
    <scope>NUCLEOTIDE SEQUENCE</scope>
</reference>
<dbReference type="Proteomes" id="UP001162501">
    <property type="component" value="Chromosome 25"/>
</dbReference>
<proteinExistence type="predicted"/>